<dbReference type="OrthoDB" id="1090005at2"/>
<organism evidence="2 3">
    <name type="scientific">Granulicella sibirica</name>
    <dbReference type="NCBI Taxonomy" id="2479048"/>
    <lineage>
        <taxon>Bacteria</taxon>
        <taxon>Pseudomonadati</taxon>
        <taxon>Acidobacteriota</taxon>
        <taxon>Terriglobia</taxon>
        <taxon>Terriglobales</taxon>
        <taxon>Acidobacteriaceae</taxon>
        <taxon>Granulicella</taxon>
    </lineage>
</organism>
<dbReference type="SUPFAM" id="SSF75005">
    <property type="entry name" value="Arabinanase/levansucrase/invertase"/>
    <property type="match status" value="1"/>
</dbReference>
<feature type="signal peptide" evidence="1">
    <location>
        <begin position="1"/>
        <end position="28"/>
    </location>
</feature>
<proteinExistence type="predicted"/>
<dbReference type="Proteomes" id="UP000289437">
    <property type="component" value="Unassembled WGS sequence"/>
</dbReference>
<evidence type="ECO:0000256" key="1">
    <source>
        <dbReference type="SAM" id="SignalP"/>
    </source>
</evidence>
<dbReference type="InterPro" id="IPR023296">
    <property type="entry name" value="Glyco_hydro_beta-prop_sf"/>
</dbReference>
<reference evidence="3" key="2">
    <citation type="submission" date="2019-02" db="EMBL/GenBank/DDBJ databases">
        <title>Granulicella sibirica sp. nov., a psychrotolerant acidobacterium isolated from an organic soil layer in forested tundra, West Siberia.</title>
        <authorList>
            <person name="Oshkin I.Y."/>
            <person name="Kulichevskaya I.S."/>
            <person name="Rijpstra W.I.C."/>
            <person name="Sinninghe Damste J.S."/>
            <person name="Rakitin A.L."/>
            <person name="Ravin N.V."/>
            <person name="Dedysh S.N."/>
        </authorList>
    </citation>
    <scope>NUCLEOTIDE SEQUENCE [LARGE SCALE GENOMIC DNA]</scope>
    <source>
        <strain evidence="3">AF10</strain>
    </source>
</reference>
<feature type="chain" id="PRO_5020268260" evidence="1">
    <location>
        <begin position="29"/>
        <end position="493"/>
    </location>
</feature>
<evidence type="ECO:0000313" key="3">
    <source>
        <dbReference type="Proteomes" id="UP000289437"/>
    </source>
</evidence>
<dbReference type="EMBL" id="RDSM01000006">
    <property type="protein sequence ID" value="RXH53953.1"/>
    <property type="molecule type" value="Genomic_DNA"/>
</dbReference>
<dbReference type="AlphaFoldDB" id="A0A4Q0SSQ4"/>
<dbReference type="RefSeq" id="WP_128915512.1">
    <property type="nucleotide sequence ID" value="NZ_RDSM01000006.1"/>
</dbReference>
<keyword evidence="3" id="KW-1185">Reference proteome</keyword>
<gene>
    <name evidence="2" type="ORF">GRAN_4922</name>
</gene>
<protein>
    <submittedName>
        <fullName evidence="2">Uncharacterized protein</fullName>
    </submittedName>
</protein>
<comment type="caution">
    <text evidence="2">The sequence shown here is derived from an EMBL/GenBank/DDBJ whole genome shotgun (WGS) entry which is preliminary data.</text>
</comment>
<accession>A0A4Q0SSQ4</accession>
<sequence length="493" mass="53929">MRKNKPIYVLGVLCTLRVLSLLSGAVCAQSTANVQPVPALCMQCLRVRVGLPRVVRGPAADIADNRFSEIQLPNGGYRGFDAHGDTRVIDGRYPWDMGSPERTVLSPGKPGTHYSCGQWIQHVEPASNVILGFVHDETTCRYQIGQTHKSMSLATSTDYGLTWKNLGQIITGTDAPAVGKNTGEGDCTTLNGFDSYYYLYCGRPRDGAVIVARAPVSSPGPGNWKKFFQGNWDQPGLGGDATSLGRGLGTSAARWTTSGETMLLGWVRGGIGLFFSANHTTFTPMPEPLLDLDPGIWKRPDPSEVYAYPVVLDAKTGGNQLSNSWMLVYAYWPPYEGADKKYLVFRDVTVSVSSKPVTPQVGVLLARWYDAALRDRWSTTAAVPGNYIAYTLEKESGYLMTVADAATPSVELEDCVSQRPGHPDHLLAEKGFCEANNYQRLRTAGWVYAKAQPGTIPLYRCYNSNDQSHFASNEPDCEKLGASERLLGYVLEQ</sequence>
<name>A0A4Q0SSQ4_9BACT</name>
<keyword evidence="1" id="KW-0732">Signal</keyword>
<evidence type="ECO:0000313" key="2">
    <source>
        <dbReference type="EMBL" id="RXH53953.1"/>
    </source>
</evidence>
<reference evidence="2 3" key="1">
    <citation type="submission" date="2018-11" db="EMBL/GenBank/DDBJ databases">
        <authorList>
            <person name="Mardanov A.V."/>
            <person name="Ravin N.V."/>
            <person name="Dedysh S.N."/>
        </authorList>
    </citation>
    <scope>NUCLEOTIDE SEQUENCE [LARGE SCALE GENOMIC DNA]</scope>
    <source>
        <strain evidence="2 3">AF10</strain>
    </source>
</reference>